<feature type="non-terminal residue" evidence="2">
    <location>
        <position position="157"/>
    </location>
</feature>
<proteinExistence type="evidence at transcript level"/>
<feature type="compositionally biased region" description="Polar residues" evidence="1">
    <location>
        <begin position="106"/>
        <end position="120"/>
    </location>
</feature>
<protein>
    <submittedName>
        <fullName evidence="2">Protein aael aael003551 aedes aegypti</fullName>
    </submittedName>
</protein>
<evidence type="ECO:0000256" key="1">
    <source>
        <dbReference type="SAM" id="MobiDB-lite"/>
    </source>
</evidence>
<sequence>GGPTCGAHCTFARIFYTAFHRINASSLLKSSKHEICPVLCENSLGGTSCNCNNTKKYPAKILNLDMDSICDVFCTTENITLNGCSKCKVNKLYPINHDLGEHFLPESTTSSQEPTQYDGQNDNEKNTDTEEPNWDKLCTVWCKNGEGGQLCNCDLPP</sequence>
<feature type="region of interest" description="Disordered" evidence="1">
    <location>
        <begin position="103"/>
        <end position="131"/>
    </location>
</feature>
<reference evidence="2" key="1">
    <citation type="journal article" date="2014" name="Insect Biochem. Mol. Biol.">
        <title>An insight into the sialome of the frog biting fly, Corethrella appendiculata.</title>
        <authorList>
            <person name="Ribeiro J.M.C."/>
            <person name="Chagas A.C."/>
            <person name="Pham V.M."/>
            <person name="Lounibos L.P."/>
            <person name="Calvo E."/>
        </authorList>
    </citation>
    <scope>NUCLEOTIDE SEQUENCE</scope>
    <source>
        <tissue evidence="2">Salivary glands</tissue>
    </source>
</reference>
<dbReference type="EMBL" id="GANO01005027">
    <property type="protein sequence ID" value="JAB54844.1"/>
    <property type="molecule type" value="mRNA"/>
</dbReference>
<feature type="non-terminal residue" evidence="2">
    <location>
        <position position="1"/>
    </location>
</feature>
<organism evidence="2">
    <name type="scientific">Corethrella appendiculata</name>
    <dbReference type="NCBI Taxonomy" id="1370023"/>
    <lineage>
        <taxon>Eukaryota</taxon>
        <taxon>Metazoa</taxon>
        <taxon>Ecdysozoa</taxon>
        <taxon>Arthropoda</taxon>
        <taxon>Hexapoda</taxon>
        <taxon>Insecta</taxon>
        <taxon>Pterygota</taxon>
        <taxon>Neoptera</taxon>
        <taxon>Endopterygota</taxon>
        <taxon>Diptera</taxon>
        <taxon>Nematocera</taxon>
        <taxon>Culicoidea</taxon>
        <taxon>Chaoboridae</taxon>
        <taxon>Corethrella</taxon>
    </lineage>
</organism>
<accession>U5ENP8</accession>
<evidence type="ECO:0000313" key="2">
    <source>
        <dbReference type="EMBL" id="JAB54844.1"/>
    </source>
</evidence>
<name>U5ENP8_9DIPT</name>
<dbReference type="AlphaFoldDB" id="U5ENP8"/>